<reference evidence="1" key="1">
    <citation type="submission" date="2021-01" db="EMBL/GenBank/DDBJ databases">
        <authorList>
            <person name="Corre E."/>
            <person name="Pelletier E."/>
            <person name="Niang G."/>
            <person name="Scheremetjew M."/>
            <person name="Finn R."/>
            <person name="Kale V."/>
            <person name="Holt S."/>
            <person name="Cochrane G."/>
            <person name="Meng A."/>
            <person name="Brown T."/>
            <person name="Cohen L."/>
        </authorList>
    </citation>
    <scope>NUCLEOTIDE SEQUENCE</scope>
    <source>
        <strain evidence="1">NIES-381</strain>
    </source>
</reference>
<dbReference type="EMBL" id="HBGA01140470">
    <property type="protein sequence ID" value="CAD9040455.1"/>
    <property type="molecule type" value="Transcribed_RNA"/>
</dbReference>
<gene>
    <name evidence="1" type="ORF">EGYM00392_LOCUS51622</name>
</gene>
<protein>
    <submittedName>
        <fullName evidence="1">Uncharacterized protein</fullName>
    </submittedName>
</protein>
<proteinExistence type="predicted"/>
<evidence type="ECO:0000313" key="1">
    <source>
        <dbReference type="EMBL" id="CAD9040455.1"/>
    </source>
</evidence>
<name>A0A7S1NSW9_9EUGL</name>
<dbReference type="AlphaFoldDB" id="A0A7S1NSW9"/>
<accession>A0A7S1NSW9</accession>
<organism evidence="1">
    <name type="scientific">Eutreptiella gymnastica</name>
    <dbReference type="NCBI Taxonomy" id="73025"/>
    <lineage>
        <taxon>Eukaryota</taxon>
        <taxon>Discoba</taxon>
        <taxon>Euglenozoa</taxon>
        <taxon>Euglenida</taxon>
        <taxon>Spirocuta</taxon>
        <taxon>Euglenophyceae</taxon>
        <taxon>Eutreptiales</taxon>
        <taxon>Eutreptiaceae</taxon>
        <taxon>Eutreptiella</taxon>
    </lineage>
</organism>
<sequence length="101" mass="11408">MDLVPNRAAHRSKISMHKNVPVHWREMTPKWPEAISAHSLTLISEAHLPLNTTFQPSLAVLVGPEPKGQSKFVLYMNNHVSTASRSLGFPERSGYKRYKTT</sequence>